<dbReference type="InterPro" id="IPR010839">
    <property type="entry name" value="AtuA_N"/>
</dbReference>
<evidence type="ECO:0000313" key="3">
    <source>
        <dbReference type="EMBL" id="ROT37859.1"/>
    </source>
</evidence>
<dbReference type="RefSeq" id="XP_028465665.1">
    <property type="nucleotide sequence ID" value="XM_028612027.1"/>
</dbReference>
<reference evidence="3 4" key="1">
    <citation type="journal article" date="2018" name="Mol. Ecol.">
        <title>The obligate alkalophilic soda-lake fungus Sodiomyces alkalinus has shifted to a protein diet.</title>
        <authorList>
            <person name="Grum-Grzhimaylo A.A."/>
            <person name="Falkoski D.L."/>
            <person name="van den Heuvel J."/>
            <person name="Valero-Jimenez C.A."/>
            <person name="Min B."/>
            <person name="Choi I.G."/>
            <person name="Lipzen A."/>
            <person name="Daum C.G."/>
            <person name="Aanen D.K."/>
            <person name="Tsang A."/>
            <person name="Henrissat B."/>
            <person name="Bilanenko E.N."/>
            <person name="de Vries R.P."/>
            <person name="van Kan J.A.L."/>
            <person name="Grigoriev I.V."/>
            <person name="Debets A.J.M."/>
        </authorList>
    </citation>
    <scope>NUCLEOTIDE SEQUENCE [LARGE SCALE GENOMIC DNA]</scope>
    <source>
        <strain evidence="3 4">F11</strain>
    </source>
</reference>
<keyword evidence="4" id="KW-1185">Reference proteome</keyword>
<evidence type="ECO:0000313" key="4">
    <source>
        <dbReference type="Proteomes" id="UP000272025"/>
    </source>
</evidence>
<proteinExistence type="predicted"/>
<protein>
    <submittedName>
        <fullName evidence="3">DUF1446-domain-containing protein</fullName>
    </submittedName>
</protein>
<evidence type="ECO:0000259" key="2">
    <source>
        <dbReference type="Pfam" id="PF23544"/>
    </source>
</evidence>
<dbReference type="Pfam" id="PF07287">
    <property type="entry name" value="AtuA"/>
    <property type="match status" value="1"/>
</dbReference>
<feature type="domain" description="AtuA-like ferredoxin-fold" evidence="2">
    <location>
        <begin position="520"/>
        <end position="609"/>
    </location>
</feature>
<dbReference type="GeneID" id="39580505"/>
<dbReference type="Proteomes" id="UP000272025">
    <property type="component" value="Unassembled WGS sequence"/>
</dbReference>
<accession>A0A3N2PTL7</accession>
<dbReference type="Pfam" id="PF23544">
    <property type="entry name" value="AtuA_ferredoxin"/>
    <property type="match status" value="1"/>
</dbReference>
<dbReference type="InterPro" id="IPR056362">
    <property type="entry name" value="AtuA-like_ferredoxin_dom"/>
</dbReference>
<sequence>MPSAKRAIRIAGSSGGFSDRQRAIGDLAKNCDIDCIIGDWLSECTMTLHGAQKKQNERLLNEGQLTEQPQGLFDPTFMENLSPALPYLKSKNIKVAVNAGASDTEMLAGLVEAEIKAQGLDLKVGWINGDEVTETVRRMYENGEEFTSLMTGKPLKEWGHMEYFEAAQCYLGGAGIAEALRQGCDIVVAGRVADAAPTIGASMWWHGWDRETDLDQLAGSLVCGHLIECSSYVCGGYFSGFKRLMDKCENIGFPIAEVEADGSCVITKEPGTGGEVSVGTVSSQLLYEIQGPLYYGSDVTANLEGIVMTQLGPDRVQVTGVKGLPAPATTKVGLTAFGGYQAEFHYYICGLDLEEKAEWTERQVRHSIGDAVKDLSCLKFSLNGYCPPNPRNQDVATVDMRVFVQTRRRELVDKSTLDVPGFNRWCMENFLQSCPGATLGNDQRQSEGKPFYEYYVTLLPQSEVKHRVELPWAGKTIDIPVQKNVTTAYPRDQKSYDPVEPADLSSFGPTTRGPLGWVVGGRSGDKASDANVGFWVRHDDEWEWLRSVLTIDKVSQMLEGSNKGKRIERFEIPGVRAVHFLLRDHLDRGFNSTSEYDTLGKNLCEYLRAKYVDIPNKFLRRGRI</sequence>
<evidence type="ECO:0000259" key="1">
    <source>
        <dbReference type="Pfam" id="PF07287"/>
    </source>
</evidence>
<dbReference type="OrthoDB" id="10265871at2759"/>
<dbReference type="PANTHER" id="PTHR47585:SF2">
    <property type="entry name" value="DUF1446 DOMAIN PROTEIN (AFU_ORTHOLOGUE AFUA_6G11420)"/>
    <property type="match status" value="1"/>
</dbReference>
<gene>
    <name evidence="3" type="ORF">SODALDRAFT_333615</name>
</gene>
<dbReference type="EMBL" id="ML119056">
    <property type="protein sequence ID" value="ROT37859.1"/>
    <property type="molecule type" value="Genomic_DNA"/>
</dbReference>
<name>A0A3N2PTL7_SODAK</name>
<feature type="domain" description="Acyclic terpene utilisation N-terminal" evidence="1">
    <location>
        <begin position="8"/>
        <end position="469"/>
    </location>
</feature>
<organism evidence="3 4">
    <name type="scientific">Sodiomyces alkalinus (strain CBS 110278 / VKM F-3762 / F11)</name>
    <name type="common">Alkaliphilic filamentous fungus</name>
    <dbReference type="NCBI Taxonomy" id="1314773"/>
    <lineage>
        <taxon>Eukaryota</taxon>
        <taxon>Fungi</taxon>
        <taxon>Dikarya</taxon>
        <taxon>Ascomycota</taxon>
        <taxon>Pezizomycotina</taxon>
        <taxon>Sordariomycetes</taxon>
        <taxon>Hypocreomycetidae</taxon>
        <taxon>Glomerellales</taxon>
        <taxon>Plectosphaerellaceae</taxon>
        <taxon>Sodiomyces</taxon>
    </lineage>
</organism>
<dbReference type="PANTHER" id="PTHR47585">
    <property type="match status" value="1"/>
</dbReference>
<dbReference type="STRING" id="1314773.A0A3N2PTL7"/>
<dbReference type="AlphaFoldDB" id="A0A3N2PTL7"/>